<feature type="transmembrane region" description="Helical" evidence="12">
    <location>
        <begin position="405"/>
        <end position="433"/>
    </location>
</feature>
<dbReference type="PROSITE" id="PS50929">
    <property type="entry name" value="ABC_TM1F"/>
    <property type="match status" value="1"/>
</dbReference>
<keyword evidence="6" id="KW-0547">Nucleotide-binding</keyword>
<feature type="transmembrane region" description="Helical" evidence="12">
    <location>
        <begin position="28"/>
        <end position="53"/>
    </location>
</feature>
<proteinExistence type="inferred from homology"/>
<feature type="domain" description="ABC transporter" evidence="13">
    <location>
        <begin position="684"/>
        <end position="918"/>
    </location>
</feature>
<accession>A0A8J2M5A1</accession>
<organism evidence="15 16">
    <name type="scientific">Allacma fusca</name>
    <dbReference type="NCBI Taxonomy" id="39272"/>
    <lineage>
        <taxon>Eukaryota</taxon>
        <taxon>Metazoa</taxon>
        <taxon>Ecdysozoa</taxon>
        <taxon>Arthropoda</taxon>
        <taxon>Hexapoda</taxon>
        <taxon>Collembola</taxon>
        <taxon>Symphypleona</taxon>
        <taxon>Sminthuridae</taxon>
        <taxon>Allacma</taxon>
    </lineage>
</organism>
<evidence type="ECO:0000256" key="3">
    <source>
        <dbReference type="ARBA" id="ARBA00022448"/>
    </source>
</evidence>
<evidence type="ECO:0000259" key="14">
    <source>
        <dbReference type="PROSITE" id="PS50929"/>
    </source>
</evidence>
<evidence type="ECO:0000256" key="4">
    <source>
        <dbReference type="ARBA" id="ARBA00022692"/>
    </source>
</evidence>
<feature type="transmembrane region" description="Helical" evidence="12">
    <location>
        <begin position="358"/>
        <end position="385"/>
    </location>
</feature>
<evidence type="ECO:0000256" key="8">
    <source>
        <dbReference type="ARBA" id="ARBA00022989"/>
    </source>
</evidence>
<evidence type="ECO:0000256" key="7">
    <source>
        <dbReference type="ARBA" id="ARBA00022840"/>
    </source>
</evidence>
<gene>
    <name evidence="15" type="ORF">AFUS01_LOCUS42737</name>
</gene>
<dbReference type="GO" id="GO:0015431">
    <property type="term" value="F:ABC-type glutathione S-conjugate transporter activity"/>
    <property type="evidence" value="ECO:0007669"/>
    <property type="project" value="UniProtKB-EC"/>
</dbReference>
<feature type="transmembrane region" description="Helical" evidence="12">
    <location>
        <begin position="596"/>
        <end position="613"/>
    </location>
</feature>
<dbReference type="Pfam" id="PF00005">
    <property type="entry name" value="ABC_tran"/>
    <property type="match status" value="2"/>
</dbReference>
<dbReference type="CDD" id="cd03244">
    <property type="entry name" value="ABCC_MRP_domain2"/>
    <property type="match status" value="1"/>
</dbReference>
<sequence>MMNEILSGVKVLKLYAWEPSFQDQVMKAFVSLSLFNLMNMPITFFPMIIIYMVQAMVSLKRLDKYMNSEEIDPESVTHDPTAKDPITVENGSFAWEGDTTVLKNVNLSVHDGELLAVVGTVGSGKSSLLASMLGELEKSSGRVNTRGTIAYVPQQAWIQNVTLRDNILFGRPFEPAKYDRVIDACALKPDLEILPGRDQTEIGEKGINLSGGQKQRVSLARATYNNTDDGEISEYGTYQELLDRKGAFSEFLMHHIATADDEDLDDPELLKELEGVVGPIDKIRKKVSRATDGFVSEGEGTITELSSQFRRLSTTSKDNALRRRSKIQGMDETAKLIEKEKAETSGVKLSVYLDYFRAAGWGMTILTFLFFLFFQGVSVGSNMWLTAWSEEPIVNGTISVSRRDMFLGVYGALGVFQAFFSFTGTLVMALGTLKSSALFHSDMLDRILRSPMSFFDTTPVGRIVNRFAKDVDVADGTLPSMIRLWLNSFYQVLATIVVISYSTPIFIAVIIPIGVLYYFVQRMFVASTRQLKRMESVSRSPIYSHFGETITGASTIRAYGQQDRFILDSEAKVDHNQVAYFPSVVANRWLQIRLETVGNLVILFAAFFAVIGRETLDPGTVGLSVSYALQITIALNMLVRWTSEVESNIVAIERLQEYREAPQEAPWNIPSRTPPKEWPTEGVVEFDHYQTRYREGLDLVLRNVTCRIESGEKIGIVGRTGAGKSSLTLGLFRIVEAAGGSIVIDGVNISKIGLHDIRGRLTIIPQDPVLFSGSLRVNLDPFGRYSDENIWQALELSHLKSFVKGLAAGLEHEISEGGDNLSVGQRQLVCLARALLRKTKILILDEATAAVDLETDDLIQATIRKEFADSTVITIAHRLNTIMDSTRVMVLDQGQIKEFDTPANLLQDKQSVFYDMARDAGLV</sequence>
<evidence type="ECO:0000256" key="11">
    <source>
        <dbReference type="ARBA" id="ARBA00047523"/>
    </source>
</evidence>
<dbReference type="PROSITE" id="PS50893">
    <property type="entry name" value="ABC_TRANSPORTER_2"/>
    <property type="match status" value="2"/>
</dbReference>
<feature type="domain" description="ABC transporter" evidence="13">
    <location>
        <begin position="86"/>
        <end position="324"/>
    </location>
</feature>
<keyword evidence="4 12" id="KW-0812">Transmembrane</keyword>
<dbReference type="PANTHER" id="PTHR24223">
    <property type="entry name" value="ATP-BINDING CASSETTE SUB-FAMILY C"/>
    <property type="match status" value="1"/>
</dbReference>
<keyword evidence="3" id="KW-0813">Transport</keyword>
<dbReference type="PROSITE" id="PS00211">
    <property type="entry name" value="ABC_TRANSPORTER_1"/>
    <property type="match status" value="2"/>
</dbReference>
<dbReference type="InterPro" id="IPR050173">
    <property type="entry name" value="ABC_transporter_C-like"/>
</dbReference>
<feature type="domain" description="ABC transmembrane type-1" evidence="14">
    <location>
        <begin position="365"/>
        <end position="647"/>
    </location>
</feature>
<dbReference type="InterPro" id="IPR003439">
    <property type="entry name" value="ABC_transporter-like_ATP-bd"/>
</dbReference>
<dbReference type="CDD" id="cd03250">
    <property type="entry name" value="ABCC_MRP_domain1"/>
    <property type="match status" value="1"/>
</dbReference>
<feature type="transmembrane region" description="Helical" evidence="12">
    <location>
        <begin position="507"/>
        <end position="525"/>
    </location>
</feature>
<reference evidence="15" key="1">
    <citation type="submission" date="2021-06" db="EMBL/GenBank/DDBJ databases">
        <authorList>
            <person name="Hodson N. C."/>
            <person name="Mongue J. A."/>
            <person name="Jaron S. K."/>
        </authorList>
    </citation>
    <scope>NUCLEOTIDE SEQUENCE</scope>
</reference>
<dbReference type="GO" id="GO:0005774">
    <property type="term" value="C:vacuolar membrane"/>
    <property type="evidence" value="ECO:0007669"/>
    <property type="project" value="UniProtKB-SubCell"/>
</dbReference>
<evidence type="ECO:0000259" key="13">
    <source>
        <dbReference type="PROSITE" id="PS50893"/>
    </source>
</evidence>
<keyword evidence="16" id="KW-1185">Reference proteome</keyword>
<dbReference type="Pfam" id="PF00664">
    <property type="entry name" value="ABC_membrane"/>
    <property type="match status" value="1"/>
</dbReference>
<comment type="catalytic activity">
    <reaction evidence="11">
        <text>leukotriene C4(in) + ATP + H2O = leukotriene C4(out) + ADP + phosphate + H(+)</text>
        <dbReference type="Rhea" id="RHEA:38963"/>
        <dbReference type="ChEBI" id="CHEBI:15377"/>
        <dbReference type="ChEBI" id="CHEBI:15378"/>
        <dbReference type="ChEBI" id="CHEBI:30616"/>
        <dbReference type="ChEBI" id="CHEBI:43474"/>
        <dbReference type="ChEBI" id="CHEBI:57973"/>
        <dbReference type="ChEBI" id="CHEBI:456216"/>
    </reaction>
    <physiologicalReaction direction="left-to-right" evidence="11">
        <dbReference type="Rhea" id="RHEA:38964"/>
    </physiologicalReaction>
</comment>
<dbReference type="EMBL" id="CAJVCH010568423">
    <property type="protein sequence ID" value="CAG7833091.1"/>
    <property type="molecule type" value="Genomic_DNA"/>
</dbReference>
<dbReference type="InterPro" id="IPR017871">
    <property type="entry name" value="ABC_transporter-like_CS"/>
</dbReference>
<dbReference type="EC" id="7.6.2.3" evidence="10"/>
<dbReference type="CDD" id="cd18603">
    <property type="entry name" value="ABC_6TM_MRP1_2_3_6_D2_like"/>
    <property type="match status" value="1"/>
</dbReference>
<dbReference type="Proteomes" id="UP000708208">
    <property type="component" value="Unassembled WGS sequence"/>
</dbReference>
<evidence type="ECO:0000313" key="16">
    <source>
        <dbReference type="Proteomes" id="UP000708208"/>
    </source>
</evidence>
<keyword evidence="8 12" id="KW-1133">Transmembrane helix</keyword>
<comment type="caution">
    <text evidence="15">The sequence shown here is derived from an EMBL/GenBank/DDBJ whole genome shotgun (WGS) entry which is preliminary data.</text>
</comment>
<dbReference type="SMART" id="SM00382">
    <property type="entry name" value="AAA"/>
    <property type="match status" value="2"/>
</dbReference>
<dbReference type="AlphaFoldDB" id="A0A8J2M5A1"/>
<protein>
    <recommendedName>
        <fullName evidence="10">ABC-type glutathione-S-conjugate transporter</fullName>
        <ecNumber evidence="10">7.6.2.3</ecNumber>
    </recommendedName>
</protein>
<dbReference type="FunFam" id="1.20.1560.10:FF:000001">
    <property type="entry name" value="ATP-binding cassette subfamily C member 1"/>
    <property type="match status" value="1"/>
</dbReference>
<dbReference type="PANTHER" id="PTHR24223:SF443">
    <property type="entry name" value="MULTIDRUG-RESISTANCE LIKE PROTEIN 1, ISOFORM I"/>
    <property type="match status" value="1"/>
</dbReference>
<comment type="similarity">
    <text evidence="2">Belongs to the ABC transporter superfamily. ABCC family. Conjugate transporter (TC 3.A.1.208) subfamily.</text>
</comment>
<dbReference type="InterPro" id="IPR011527">
    <property type="entry name" value="ABC1_TM_dom"/>
</dbReference>
<evidence type="ECO:0000256" key="10">
    <source>
        <dbReference type="ARBA" id="ARBA00024220"/>
    </source>
</evidence>
<comment type="subcellular location">
    <subcellularLocation>
        <location evidence="1">Vacuole membrane</location>
        <topology evidence="1">Multi-pass membrane protein</topology>
    </subcellularLocation>
</comment>
<keyword evidence="9 12" id="KW-0472">Membrane</keyword>
<evidence type="ECO:0000256" key="6">
    <source>
        <dbReference type="ARBA" id="ARBA00022741"/>
    </source>
</evidence>
<keyword evidence="7" id="KW-0067">ATP-binding</keyword>
<dbReference type="OrthoDB" id="6500128at2759"/>
<evidence type="ECO:0000256" key="1">
    <source>
        <dbReference type="ARBA" id="ARBA00004128"/>
    </source>
</evidence>
<name>A0A8J2M5A1_9HEXA</name>
<dbReference type="InterPro" id="IPR003593">
    <property type="entry name" value="AAA+_ATPase"/>
</dbReference>
<evidence type="ECO:0000256" key="9">
    <source>
        <dbReference type="ARBA" id="ARBA00023136"/>
    </source>
</evidence>
<evidence type="ECO:0000256" key="2">
    <source>
        <dbReference type="ARBA" id="ARBA00009726"/>
    </source>
</evidence>
<evidence type="ECO:0000256" key="12">
    <source>
        <dbReference type="SAM" id="Phobius"/>
    </source>
</evidence>
<dbReference type="GO" id="GO:0016887">
    <property type="term" value="F:ATP hydrolysis activity"/>
    <property type="evidence" value="ECO:0007669"/>
    <property type="project" value="InterPro"/>
</dbReference>
<evidence type="ECO:0000313" key="15">
    <source>
        <dbReference type="EMBL" id="CAG7833091.1"/>
    </source>
</evidence>
<dbReference type="FunFam" id="3.40.50.300:FF:000074">
    <property type="entry name" value="Multidrug resistance-associated protein 5 isoform 1"/>
    <property type="match status" value="1"/>
</dbReference>
<keyword evidence="5" id="KW-0677">Repeat</keyword>
<evidence type="ECO:0000256" key="5">
    <source>
        <dbReference type="ARBA" id="ARBA00022737"/>
    </source>
</evidence>
<dbReference type="GO" id="GO:0005524">
    <property type="term" value="F:ATP binding"/>
    <property type="evidence" value="ECO:0007669"/>
    <property type="project" value="UniProtKB-KW"/>
</dbReference>